<proteinExistence type="inferred from homology"/>
<evidence type="ECO:0000256" key="2">
    <source>
        <dbReference type="ARBA" id="ARBA00022448"/>
    </source>
</evidence>
<feature type="transmembrane region" description="Helical" evidence="9">
    <location>
        <begin position="190"/>
        <end position="212"/>
    </location>
</feature>
<dbReference type="AlphaFoldDB" id="A0A7X1B5W7"/>
<keyword evidence="7 9" id="KW-0472">Membrane</keyword>
<evidence type="ECO:0000256" key="3">
    <source>
        <dbReference type="ARBA" id="ARBA00022449"/>
    </source>
</evidence>
<feature type="transmembrane region" description="Helical" evidence="9">
    <location>
        <begin position="133"/>
        <end position="161"/>
    </location>
</feature>
<dbReference type="Pfam" id="PF03553">
    <property type="entry name" value="Na_H_antiporter"/>
    <property type="match status" value="1"/>
</dbReference>
<evidence type="ECO:0000256" key="4">
    <source>
        <dbReference type="ARBA" id="ARBA00022475"/>
    </source>
</evidence>
<keyword evidence="3" id="KW-0050">Antiport</keyword>
<reference evidence="11 12" key="1">
    <citation type="submission" date="2020-07" db="EMBL/GenBank/DDBJ databases">
        <authorList>
            <person name="Feng X."/>
        </authorList>
    </citation>
    <scope>NUCLEOTIDE SEQUENCE [LARGE SCALE GENOMIC DNA]</scope>
    <source>
        <strain evidence="11 12">JCM23202</strain>
    </source>
</reference>
<dbReference type="GO" id="GO:0005886">
    <property type="term" value="C:plasma membrane"/>
    <property type="evidence" value="ECO:0007669"/>
    <property type="project" value="UniProtKB-SubCell"/>
</dbReference>
<evidence type="ECO:0000256" key="8">
    <source>
        <dbReference type="ARBA" id="ARBA00038435"/>
    </source>
</evidence>
<dbReference type="GO" id="GO:0015297">
    <property type="term" value="F:antiporter activity"/>
    <property type="evidence" value="ECO:0007669"/>
    <property type="project" value="UniProtKB-KW"/>
</dbReference>
<keyword evidence="6 9" id="KW-1133">Transmembrane helix</keyword>
<keyword evidence="5 9" id="KW-0812">Transmembrane</keyword>
<keyword evidence="2" id="KW-0813">Transport</keyword>
<dbReference type="InterPro" id="IPR004770">
    <property type="entry name" value="Na/H_antiport_NhaC"/>
</dbReference>
<dbReference type="InterPro" id="IPR018461">
    <property type="entry name" value="Na/H_Antiport_NhaC-like_C"/>
</dbReference>
<dbReference type="NCBIfam" id="TIGR00931">
    <property type="entry name" value="antiport_nhaC"/>
    <property type="match status" value="1"/>
</dbReference>
<keyword evidence="4" id="KW-1003">Cell membrane</keyword>
<comment type="subcellular location">
    <subcellularLocation>
        <location evidence="1">Cell membrane</location>
        <topology evidence="1">Multi-pass membrane protein</topology>
    </subcellularLocation>
</comment>
<dbReference type="PANTHER" id="PTHR33451">
    <property type="entry name" value="MALATE-2H(+)/NA(+)-LACTATE ANTIPORTER"/>
    <property type="match status" value="1"/>
</dbReference>
<organism evidence="11 12">
    <name type="scientific">Pelagicoccus albus</name>
    <dbReference type="NCBI Taxonomy" id="415222"/>
    <lineage>
        <taxon>Bacteria</taxon>
        <taxon>Pseudomonadati</taxon>
        <taxon>Verrucomicrobiota</taxon>
        <taxon>Opitutia</taxon>
        <taxon>Puniceicoccales</taxon>
        <taxon>Pelagicoccaceae</taxon>
        <taxon>Pelagicoccus</taxon>
    </lineage>
</organism>
<feature type="transmembrane region" description="Helical" evidence="9">
    <location>
        <begin position="311"/>
        <end position="334"/>
    </location>
</feature>
<feature type="transmembrane region" description="Helical" evidence="9">
    <location>
        <begin position="73"/>
        <end position="96"/>
    </location>
</feature>
<evidence type="ECO:0000256" key="9">
    <source>
        <dbReference type="SAM" id="Phobius"/>
    </source>
</evidence>
<evidence type="ECO:0000313" key="12">
    <source>
        <dbReference type="Proteomes" id="UP000526501"/>
    </source>
</evidence>
<comment type="similarity">
    <text evidence="8">Belongs to the NhaC Na(+)/H(+) (TC 2.A.35) antiporter family.</text>
</comment>
<feature type="transmembrane region" description="Helical" evidence="9">
    <location>
        <begin position="102"/>
        <end position="121"/>
    </location>
</feature>
<feature type="domain" description="Na+/H+ antiporter NhaC-like C-terminal" evidence="10">
    <location>
        <begin position="158"/>
        <end position="451"/>
    </location>
</feature>
<evidence type="ECO:0000259" key="10">
    <source>
        <dbReference type="Pfam" id="PF03553"/>
    </source>
</evidence>
<feature type="transmembrane region" description="Helical" evidence="9">
    <location>
        <begin position="35"/>
        <end position="53"/>
    </location>
</feature>
<dbReference type="InterPro" id="IPR052180">
    <property type="entry name" value="NhaC_Na-H+_Antiporter"/>
</dbReference>
<dbReference type="PANTHER" id="PTHR33451:SF3">
    <property type="entry name" value="MALATE-2H(+)_NA(+)-LACTATE ANTIPORTER"/>
    <property type="match status" value="1"/>
</dbReference>
<dbReference type="EMBL" id="JACHVC010000008">
    <property type="protein sequence ID" value="MBC2606233.1"/>
    <property type="molecule type" value="Genomic_DNA"/>
</dbReference>
<evidence type="ECO:0000256" key="1">
    <source>
        <dbReference type="ARBA" id="ARBA00004651"/>
    </source>
</evidence>
<gene>
    <name evidence="11" type="primary">nhaC</name>
    <name evidence="11" type="ORF">H5P27_09255</name>
</gene>
<evidence type="ECO:0000256" key="6">
    <source>
        <dbReference type="ARBA" id="ARBA00022989"/>
    </source>
</evidence>
<sequence length="470" mass="49413">MKQRPMSLPVALCPVFVLVISLYVGIRIFDISPHIPLVIATVAAGLVAAAKGVDWERLEMGMVKGISVALPSILILMAIGMLIGTWIASGVVPYMITLGLKLLSPGFFLPAACLISSIVSLSTGSSWSTAGTVGVALMGVGQGLGFPLPMVAGAIVSGAYFGDKMSPLSETTNLAPAVAGTNLFEHIRHMLWTSGPSILISLILYTVIGLRVDIGVEEGTRIATLSESLNELFVFRFWLLLAPLSVLGLIVLRVPALPSVLTGGAIGVVLGIWVQDKALVDMLVAAQSGFVSESGIAEIDELLSRGGLESMFWTISLIVCAMAFGGAMEAGGMLREIAGALLRLAKTSGQLVAATVGTCLGMNLIASDQYLSIIIPGKMFKDAYTKQNLAAKNLSRALEDGGTVTSALIPWNTCGVFMMSVLAVNPLAYLPYAFFNLLNPILSILLGFKGWTLTPIDEADGKEPVSRVES</sequence>
<keyword evidence="12" id="KW-1185">Reference proteome</keyword>
<dbReference type="Proteomes" id="UP000526501">
    <property type="component" value="Unassembled WGS sequence"/>
</dbReference>
<evidence type="ECO:0000256" key="5">
    <source>
        <dbReference type="ARBA" id="ARBA00022692"/>
    </source>
</evidence>
<feature type="transmembrane region" description="Helical" evidence="9">
    <location>
        <begin position="429"/>
        <end position="448"/>
    </location>
</feature>
<name>A0A7X1B5W7_9BACT</name>
<protein>
    <submittedName>
        <fullName evidence="11">Na+/H+ antiporter NhaC</fullName>
    </submittedName>
</protein>
<accession>A0A7X1B5W7</accession>
<evidence type="ECO:0000256" key="7">
    <source>
        <dbReference type="ARBA" id="ARBA00023136"/>
    </source>
</evidence>
<feature type="transmembrane region" description="Helical" evidence="9">
    <location>
        <begin position="233"/>
        <end position="252"/>
    </location>
</feature>
<comment type="caution">
    <text evidence="11">The sequence shown here is derived from an EMBL/GenBank/DDBJ whole genome shotgun (WGS) entry which is preliminary data.</text>
</comment>
<dbReference type="RefSeq" id="WP_185660119.1">
    <property type="nucleotide sequence ID" value="NZ_CAWPOO010000008.1"/>
</dbReference>
<feature type="transmembrane region" description="Helical" evidence="9">
    <location>
        <begin position="7"/>
        <end position="29"/>
    </location>
</feature>
<evidence type="ECO:0000313" key="11">
    <source>
        <dbReference type="EMBL" id="MBC2606233.1"/>
    </source>
</evidence>